<evidence type="ECO:0000313" key="10">
    <source>
        <dbReference type="Proteomes" id="UP000053958"/>
    </source>
</evidence>
<evidence type="ECO:0000259" key="8">
    <source>
        <dbReference type="SMART" id="SM00829"/>
    </source>
</evidence>
<reference evidence="9 10" key="1">
    <citation type="submission" date="2015-04" db="EMBL/GenBank/DDBJ databases">
        <authorList>
            <person name="Heijne W.H."/>
            <person name="Fedorova N.D."/>
            <person name="Nierman W.C."/>
            <person name="Vollebregt A.W."/>
            <person name="Zhao Z."/>
            <person name="Wu L."/>
            <person name="Kumar M."/>
            <person name="Stam H."/>
            <person name="van den Berg M.A."/>
            <person name="Pel H.J."/>
        </authorList>
    </citation>
    <scope>NUCLEOTIDE SEQUENCE [LARGE SCALE GENOMIC DNA]</scope>
    <source>
        <strain evidence="9 10">CBS 393.64</strain>
    </source>
</reference>
<keyword evidence="5" id="KW-0560">Oxidoreductase</keyword>
<dbReference type="InterPro" id="IPR011032">
    <property type="entry name" value="GroES-like_sf"/>
</dbReference>
<dbReference type="SMART" id="SM00829">
    <property type="entry name" value="PKS_ER"/>
    <property type="match status" value="1"/>
</dbReference>
<dbReference type="GeneID" id="25320019"/>
<dbReference type="SUPFAM" id="SSF50129">
    <property type="entry name" value="GroES-like"/>
    <property type="match status" value="1"/>
</dbReference>
<dbReference type="GO" id="GO:0004022">
    <property type="term" value="F:alcohol dehydrogenase (NAD+) activity"/>
    <property type="evidence" value="ECO:0007669"/>
    <property type="project" value="TreeGrafter"/>
</dbReference>
<organism evidence="9 10">
    <name type="scientific">Rasamsonia emersonii (strain ATCC 16479 / CBS 393.64 / IMI 116815)</name>
    <dbReference type="NCBI Taxonomy" id="1408163"/>
    <lineage>
        <taxon>Eukaryota</taxon>
        <taxon>Fungi</taxon>
        <taxon>Dikarya</taxon>
        <taxon>Ascomycota</taxon>
        <taxon>Pezizomycotina</taxon>
        <taxon>Eurotiomycetes</taxon>
        <taxon>Eurotiomycetidae</taxon>
        <taxon>Eurotiales</taxon>
        <taxon>Trichocomaceae</taxon>
        <taxon>Rasamsonia</taxon>
    </lineage>
</organism>
<dbReference type="GO" id="GO:0005737">
    <property type="term" value="C:cytoplasm"/>
    <property type="evidence" value="ECO:0007669"/>
    <property type="project" value="TreeGrafter"/>
</dbReference>
<dbReference type="EMBL" id="LASV01000471">
    <property type="protein sequence ID" value="KKA18295.1"/>
    <property type="molecule type" value="Genomic_DNA"/>
</dbReference>
<dbReference type="PANTHER" id="PTHR42940:SF1">
    <property type="entry name" value="ENOYL REDUCTASE (ER) DOMAIN-CONTAINING PROTEIN"/>
    <property type="match status" value="1"/>
</dbReference>
<keyword evidence="6" id="KW-0520">NAD</keyword>
<dbReference type="PANTHER" id="PTHR42940">
    <property type="entry name" value="ALCOHOL DEHYDROGENASE 1-RELATED"/>
    <property type="match status" value="1"/>
</dbReference>
<dbReference type="Proteomes" id="UP000053958">
    <property type="component" value="Unassembled WGS sequence"/>
</dbReference>
<proteinExistence type="inferred from homology"/>
<dbReference type="AlphaFoldDB" id="A0A0F4YJL5"/>
<dbReference type="OrthoDB" id="1879366at2759"/>
<gene>
    <name evidence="9" type="ORF">T310_7753</name>
</gene>
<dbReference type="CDD" id="cd08297">
    <property type="entry name" value="CAD3"/>
    <property type="match status" value="1"/>
</dbReference>
<keyword evidence="3" id="KW-0479">Metal-binding</keyword>
<evidence type="ECO:0000256" key="1">
    <source>
        <dbReference type="ARBA" id="ARBA00001947"/>
    </source>
</evidence>
<evidence type="ECO:0000256" key="4">
    <source>
        <dbReference type="ARBA" id="ARBA00022833"/>
    </source>
</evidence>
<dbReference type="InterPro" id="IPR013149">
    <property type="entry name" value="ADH-like_C"/>
</dbReference>
<sequence>MLEREIPTVYSTRMSGLKQKLHCPAGAGTEEFMEMPPGALVESIIFILRDDPGIDDDDATTPPSKGSRAQGKAPLFEIEDIPLPEPGPTDLLVRLSATGICGTDLALASGELGPACRILGHEGIGRVVKRGSSLTESDVPLGQRVGISWVRDTCRSCAMCLRDGGETRCVAQIHSGRRVDGTFAEFTVVPFRYMIRLPEGPSDEELAPIMCGGVTAYKVLKICGAPPGQWIVISGAGGGLGALGIQYGRAMGYRVLAIDSGSQKREYCLGLQAEAYLDVSKENDISAAVKRLTGGQGASAVLVTAGSAQAYQDALDMLAPFGTLVCVGIPPPSQSVHFHPLALIDRGFRIVGSMVGSRGDIQEAVDFVRRREVIHRVHLTTLDRIMEIANPHASTNQVRQSPFHSAAVYVFVR</sequence>
<dbReference type="Pfam" id="PF08240">
    <property type="entry name" value="ADH_N"/>
    <property type="match status" value="1"/>
</dbReference>
<evidence type="ECO:0000256" key="7">
    <source>
        <dbReference type="SAM" id="MobiDB-lite"/>
    </source>
</evidence>
<name>A0A0F4YJL5_RASE3</name>
<feature type="domain" description="Enoyl reductase (ER)" evidence="8">
    <location>
        <begin position="71"/>
        <end position="400"/>
    </location>
</feature>
<evidence type="ECO:0000256" key="2">
    <source>
        <dbReference type="ARBA" id="ARBA00008072"/>
    </source>
</evidence>
<comment type="similarity">
    <text evidence="2">Belongs to the zinc-containing alcohol dehydrogenase family.</text>
</comment>
<dbReference type="InterPro" id="IPR020843">
    <property type="entry name" value="ER"/>
</dbReference>
<keyword evidence="4" id="KW-0862">Zinc</keyword>
<dbReference type="RefSeq" id="XP_013324907.1">
    <property type="nucleotide sequence ID" value="XM_013469453.1"/>
</dbReference>
<comment type="caution">
    <text evidence="9">The sequence shown here is derived from an EMBL/GenBank/DDBJ whole genome shotgun (WGS) entry which is preliminary data.</text>
</comment>
<dbReference type="GO" id="GO:0046872">
    <property type="term" value="F:metal ion binding"/>
    <property type="evidence" value="ECO:0007669"/>
    <property type="project" value="UniProtKB-KW"/>
</dbReference>
<comment type="cofactor">
    <cofactor evidence="1">
        <name>Zn(2+)</name>
        <dbReference type="ChEBI" id="CHEBI:29105"/>
    </cofactor>
</comment>
<evidence type="ECO:0000256" key="6">
    <source>
        <dbReference type="ARBA" id="ARBA00023027"/>
    </source>
</evidence>
<dbReference type="FunFam" id="3.40.50.720:FF:000039">
    <property type="entry name" value="Alcohol dehydrogenase AdhP"/>
    <property type="match status" value="1"/>
</dbReference>
<accession>A0A0F4YJL5</accession>
<dbReference type="SUPFAM" id="SSF51735">
    <property type="entry name" value="NAD(P)-binding Rossmann-fold domains"/>
    <property type="match status" value="1"/>
</dbReference>
<evidence type="ECO:0000313" key="9">
    <source>
        <dbReference type="EMBL" id="KKA18295.1"/>
    </source>
</evidence>
<protein>
    <submittedName>
        <fullName evidence="9">Alcohol dehydrogenase</fullName>
    </submittedName>
</protein>
<evidence type="ECO:0000256" key="3">
    <source>
        <dbReference type="ARBA" id="ARBA00022723"/>
    </source>
</evidence>
<dbReference type="InterPro" id="IPR036291">
    <property type="entry name" value="NAD(P)-bd_dom_sf"/>
</dbReference>
<evidence type="ECO:0000256" key="5">
    <source>
        <dbReference type="ARBA" id="ARBA00023002"/>
    </source>
</evidence>
<keyword evidence="10" id="KW-1185">Reference proteome</keyword>
<feature type="region of interest" description="Disordered" evidence="7">
    <location>
        <begin position="52"/>
        <end position="71"/>
    </location>
</feature>
<dbReference type="STRING" id="1408163.A0A0F4YJL5"/>
<dbReference type="InterPro" id="IPR013154">
    <property type="entry name" value="ADH-like_N"/>
</dbReference>
<dbReference type="Gene3D" id="3.40.50.720">
    <property type="entry name" value="NAD(P)-binding Rossmann-like Domain"/>
    <property type="match status" value="1"/>
</dbReference>
<dbReference type="Pfam" id="PF00107">
    <property type="entry name" value="ADH_zinc_N"/>
    <property type="match status" value="1"/>
</dbReference>
<dbReference type="Gene3D" id="3.90.180.10">
    <property type="entry name" value="Medium-chain alcohol dehydrogenases, catalytic domain"/>
    <property type="match status" value="1"/>
</dbReference>